<dbReference type="InterPro" id="IPR019410">
    <property type="entry name" value="Methyltransf_16"/>
</dbReference>
<dbReference type="EMBL" id="VTPC01091055">
    <property type="protein sequence ID" value="KAF2879914.1"/>
    <property type="molecule type" value="Genomic_DNA"/>
</dbReference>
<protein>
    <recommendedName>
        <fullName evidence="3">Methyltransferase-like protein 22</fullName>
    </recommendedName>
</protein>
<comment type="caution">
    <text evidence="1">The sequence shown here is derived from an EMBL/GenBank/DDBJ whole genome shotgun (WGS) entry which is preliminary data.</text>
</comment>
<name>A0A8K0FZA3_IGNLU</name>
<proteinExistence type="predicted"/>
<dbReference type="Proteomes" id="UP000801492">
    <property type="component" value="Unassembled WGS sequence"/>
</dbReference>
<dbReference type="PANTHER" id="PTHR23108">
    <property type="entry name" value="METHYLTRANSFERASE-RELATED"/>
    <property type="match status" value="1"/>
</dbReference>
<dbReference type="Pfam" id="PF10294">
    <property type="entry name" value="Methyltransf_16"/>
    <property type="match status" value="1"/>
</dbReference>
<reference evidence="1" key="1">
    <citation type="submission" date="2019-08" db="EMBL/GenBank/DDBJ databases">
        <title>The genome of the North American firefly Photinus pyralis.</title>
        <authorList>
            <consortium name="Photinus pyralis genome working group"/>
            <person name="Fallon T.R."/>
            <person name="Sander Lower S.E."/>
            <person name="Weng J.-K."/>
        </authorList>
    </citation>
    <scope>NUCLEOTIDE SEQUENCE</scope>
    <source>
        <strain evidence="1">TRF0915ILg1</strain>
        <tissue evidence="1">Whole body</tissue>
    </source>
</reference>
<evidence type="ECO:0008006" key="3">
    <source>
        <dbReference type="Google" id="ProtNLM"/>
    </source>
</evidence>
<dbReference type="SUPFAM" id="SSF53335">
    <property type="entry name" value="S-adenosyl-L-methionine-dependent methyltransferases"/>
    <property type="match status" value="1"/>
</dbReference>
<dbReference type="InterPro" id="IPR029063">
    <property type="entry name" value="SAM-dependent_MTases_sf"/>
</dbReference>
<evidence type="ECO:0000313" key="2">
    <source>
        <dbReference type="Proteomes" id="UP000801492"/>
    </source>
</evidence>
<keyword evidence="2" id="KW-1185">Reference proteome</keyword>
<dbReference type="Gene3D" id="3.40.50.150">
    <property type="entry name" value="Vaccinia Virus protein VP39"/>
    <property type="match status" value="1"/>
</dbReference>
<organism evidence="1 2">
    <name type="scientific">Ignelater luminosus</name>
    <name type="common">Cucubano</name>
    <name type="synonym">Pyrophorus luminosus</name>
    <dbReference type="NCBI Taxonomy" id="2038154"/>
    <lineage>
        <taxon>Eukaryota</taxon>
        <taxon>Metazoa</taxon>
        <taxon>Ecdysozoa</taxon>
        <taxon>Arthropoda</taxon>
        <taxon>Hexapoda</taxon>
        <taxon>Insecta</taxon>
        <taxon>Pterygota</taxon>
        <taxon>Neoptera</taxon>
        <taxon>Endopterygota</taxon>
        <taxon>Coleoptera</taxon>
        <taxon>Polyphaga</taxon>
        <taxon>Elateriformia</taxon>
        <taxon>Elateroidea</taxon>
        <taxon>Elateridae</taxon>
        <taxon>Agrypninae</taxon>
        <taxon>Pyrophorini</taxon>
        <taxon>Ignelater</taxon>
    </lineage>
</organism>
<dbReference type="GO" id="GO:0008276">
    <property type="term" value="F:protein methyltransferase activity"/>
    <property type="evidence" value="ECO:0007669"/>
    <property type="project" value="InterPro"/>
</dbReference>
<dbReference type="InterPro" id="IPR038899">
    <property type="entry name" value="METTL22"/>
</dbReference>
<dbReference type="OrthoDB" id="46564at2759"/>
<dbReference type="GO" id="GO:0005634">
    <property type="term" value="C:nucleus"/>
    <property type="evidence" value="ECO:0007669"/>
    <property type="project" value="TreeGrafter"/>
</dbReference>
<sequence>MDDEDYKVSSELYTEFNYVTNLKPTLNKDNVVSKFPFTYPPKAAEIDSDGDLLVQRKSKANGIIEIEHSESTSLDLVGLQVWRGAFLLADWLLHNGENLPKNVPILELGSGTGLTSIVAAMYAPVICTDVDKGEILNLIKTNITRNKNITKYPVKVTEIDFTKDSLNPEVETILRQIQIVLAADVVYDDQLTQSFVKTMELILSYPHSRTIYIALEKRFVFTIADCDTVAPCYEYFLECINKLRSVTITEIRLDFPQYFQYDRVKELVLWKISNNK</sequence>
<evidence type="ECO:0000313" key="1">
    <source>
        <dbReference type="EMBL" id="KAF2879914.1"/>
    </source>
</evidence>
<accession>A0A8K0FZA3</accession>
<gene>
    <name evidence="1" type="ORF">ILUMI_26243</name>
</gene>
<dbReference type="PANTHER" id="PTHR23108:SF0">
    <property type="entry name" value="METHYLTRANSFERASE-LIKE PROTEIN 22"/>
    <property type="match status" value="1"/>
</dbReference>
<dbReference type="AlphaFoldDB" id="A0A8K0FZA3"/>